<feature type="compositionally biased region" description="Acidic residues" evidence="2">
    <location>
        <begin position="31"/>
        <end position="43"/>
    </location>
</feature>
<evidence type="ECO:0000256" key="1">
    <source>
        <dbReference type="SAM" id="Coils"/>
    </source>
</evidence>
<evidence type="ECO:0000313" key="3">
    <source>
        <dbReference type="EMBL" id="CEM55260.1"/>
    </source>
</evidence>
<proteinExistence type="predicted"/>
<dbReference type="VEuPathDB" id="CryptoDB:Cvel_13398"/>
<accession>A0A0G4IDE2</accession>
<feature type="region of interest" description="Disordered" evidence="2">
    <location>
        <begin position="1"/>
        <end position="51"/>
    </location>
</feature>
<keyword evidence="1" id="KW-0175">Coiled coil</keyword>
<dbReference type="AlphaFoldDB" id="A0A0G4IDE2"/>
<dbReference type="EMBL" id="CDMZ01005858">
    <property type="protein sequence ID" value="CEM55260.1"/>
    <property type="molecule type" value="Genomic_DNA"/>
</dbReference>
<feature type="region of interest" description="Disordered" evidence="2">
    <location>
        <begin position="179"/>
        <end position="201"/>
    </location>
</feature>
<evidence type="ECO:0000256" key="2">
    <source>
        <dbReference type="SAM" id="MobiDB-lite"/>
    </source>
</evidence>
<sequence>MEESEPLFQATPSCVDVPPQISMRGGAIEGLQDEEGAPSEEEAPPPSNATLQQQLNTVFSVVGDMQRKMGERNEKLETARKENTRLMAELEEARLALASAKAEAIQASQRRQELQGDVMAAAESFAWDHPKGIVEQFLIKSQKLDPTSSFTTPSSEPKLGSLIASQALYPSLSEILQSHEHGTAAVARSSHRASSNRSMTN</sequence>
<name>A0A0G4IDE2_9ALVE</name>
<protein>
    <submittedName>
        <fullName evidence="3">Uncharacterized protein</fullName>
    </submittedName>
</protein>
<reference evidence="3" key="1">
    <citation type="submission" date="2014-11" db="EMBL/GenBank/DDBJ databases">
        <authorList>
            <person name="Otto D Thomas"/>
            <person name="Naeem Raeece"/>
        </authorList>
    </citation>
    <scope>NUCLEOTIDE SEQUENCE</scope>
</reference>
<feature type="compositionally biased region" description="Low complexity" evidence="2">
    <location>
        <begin position="184"/>
        <end position="201"/>
    </location>
</feature>
<organism evidence="3">
    <name type="scientific">Chromera velia CCMP2878</name>
    <dbReference type="NCBI Taxonomy" id="1169474"/>
    <lineage>
        <taxon>Eukaryota</taxon>
        <taxon>Sar</taxon>
        <taxon>Alveolata</taxon>
        <taxon>Colpodellida</taxon>
        <taxon>Chromeraceae</taxon>
        <taxon>Chromera</taxon>
    </lineage>
</organism>
<gene>
    <name evidence="3" type="ORF">Cvel_13398</name>
</gene>
<feature type="coiled-coil region" evidence="1">
    <location>
        <begin position="69"/>
        <end position="117"/>
    </location>
</feature>